<reference evidence="10 11" key="1">
    <citation type="submission" date="2024-02" db="EMBL/GenBank/DDBJ databases">
        <authorList>
            <person name="Chen Y."/>
            <person name="Shah S."/>
            <person name="Dougan E. K."/>
            <person name="Thang M."/>
            <person name="Chan C."/>
        </authorList>
    </citation>
    <scope>NUCLEOTIDE SEQUENCE [LARGE SCALE GENOMIC DNA]</scope>
</reference>
<comment type="similarity">
    <text evidence="3">Belongs to the glycosyltransferase 1 family. Bacterial/plant glycogen synthase subfamily.</text>
</comment>
<dbReference type="EC" id="2.4.1.21" evidence="4"/>
<evidence type="ECO:0000259" key="9">
    <source>
        <dbReference type="PROSITE" id="PS51166"/>
    </source>
</evidence>
<keyword evidence="6" id="KW-0808">Transferase</keyword>
<evidence type="ECO:0000256" key="6">
    <source>
        <dbReference type="ARBA" id="ARBA00022679"/>
    </source>
</evidence>
<dbReference type="Proteomes" id="UP001642464">
    <property type="component" value="Unassembled WGS sequence"/>
</dbReference>
<feature type="region of interest" description="Disordered" evidence="8">
    <location>
        <begin position="628"/>
        <end position="740"/>
    </location>
</feature>
<dbReference type="Gene3D" id="3.40.50.2000">
    <property type="entry name" value="Glycogen Phosphorylase B"/>
    <property type="match status" value="2"/>
</dbReference>
<protein>
    <recommendedName>
        <fullName evidence="4">starch synthase</fullName>
        <ecNumber evidence="4">2.4.1.21</ecNumber>
    </recommendedName>
</protein>
<dbReference type="InterPro" id="IPR013784">
    <property type="entry name" value="Carb-bd-like_fold"/>
</dbReference>
<keyword evidence="5" id="KW-0328">Glycosyltransferase</keyword>
<evidence type="ECO:0000256" key="5">
    <source>
        <dbReference type="ARBA" id="ARBA00022676"/>
    </source>
</evidence>
<evidence type="ECO:0000313" key="10">
    <source>
        <dbReference type="EMBL" id="CAK9036018.1"/>
    </source>
</evidence>
<evidence type="ECO:0000313" key="11">
    <source>
        <dbReference type="Proteomes" id="UP001642464"/>
    </source>
</evidence>
<dbReference type="CDD" id="cd03791">
    <property type="entry name" value="GT5_Glycogen_synthase_DULL1-like"/>
    <property type="match status" value="1"/>
</dbReference>
<dbReference type="InterPro" id="IPR013783">
    <property type="entry name" value="Ig-like_fold"/>
</dbReference>
<dbReference type="PROSITE" id="PS51166">
    <property type="entry name" value="CBM20"/>
    <property type="match status" value="1"/>
</dbReference>
<dbReference type="CDD" id="cd05467">
    <property type="entry name" value="CBM20"/>
    <property type="match status" value="1"/>
</dbReference>
<feature type="region of interest" description="Disordered" evidence="8">
    <location>
        <begin position="182"/>
        <end position="368"/>
    </location>
</feature>
<feature type="domain" description="CBM20" evidence="9">
    <location>
        <begin position="1"/>
        <end position="109"/>
    </location>
</feature>
<evidence type="ECO:0000256" key="4">
    <source>
        <dbReference type="ARBA" id="ARBA00012588"/>
    </source>
</evidence>
<feature type="compositionally biased region" description="Low complexity" evidence="8">
    <location>
        <begin position="326"/>
        <end position="338"/>
    </location>
</feature>
<feature type="compositionally biased region" description="Low complexity" evidence="8">
    <location>
        <begin position="350"/>
        <end position="362"/>
    </location>
</feature>
<gene>
    <name evidence="10" type="ORF">SCF082_LOCUS21542</name>
</gene>
<feature type="compositionally biased region" description="Low complexity" evidence="8">
    <location>
        <begin position="593"/>
        <end position="605"/>
    </location>
</feature>
<feature type="compositionally biased region" description="Gly residues" evidence="8">
    <location>
        <begin position="271"/>
        <end position="280"/>
    </location>
</feature>
<feature type="compositionally biased region" description="Basic and acidic residues" evidence="8">
    <location>
        <begin position="146"/>
        <end position="164"/>
    </location>
</feature>
<dbReference type="Pfam" id="PF08323">
    <property type="entry name" value="Glyco_transf_5"/>
    <property type="match status" value="1"/>
</dbReference>
<dbReference type="SMART" id="SM01065">
    <property type="entry name" value="CBM_2"/>
    <property type="match status" value="1"/>
</dbReference>
<feature type="compositionally biased region" description="Low complexity" evidence="8">
    <location>
        <begin position="213"/>
        <end position="226"/>
    </location>
</feature>
<feature type="compositionally biased region" description="Polar residues" evidence="8">
    <location>
        <begin position="670"/>
        <end position="679"/>
    </location>
</feature>
<evidence type="ECO:0000256" key="2">
    <source>
        <dbReference type="ARBA" id="ARBA00004602"/>
    </source>
</evidence>
<dbReference type="Pfam" id="PF00686">
    <property type="entry name" value="CBM_20"/>
    <property type="match status" value="1"/>
</dbReference>
<dbReference type="SUPFAM" id="SSF53756">
    <property type="entry name" value="UDP-Glycosyltransferase/glycogen phosphorylase"/>
    <property type="match status" value="1"/>
</dbReference>
<dbReference type="PANTHER" id="PTHR45825:SF11">
    <property type="entry name" value="ALPHA AMYLASE DOMAIN-CONTAINING PROTEIN"/>
    <property type="match status" value="1"/>
</dbReference>
<evidence type="ECO:0000256" key="1">
    <source>
        <dbReference type="ARBA" id="ARBA00001478"/>
    </source>
</evidence>
<evidence type="ECO:0000256" key="3">
    <source>
        <dbReference type="ARBA" id="ARBA00010281"/>
    </source>
</evidence>
<dbReference type="HAMAP" id="MF_00484">
    <property type="entry name" value="Glycogen_synth"/>
    <property type="match status" value="1"/>
</dbReference>
<feature type="compositionally biased region" description="Polar residues" evidence="8">
    <location>
        <begin position="712"/>
        <end position="734"/>
    </location>
</feature>
<dbReference type="InterPro" id="IPR011835">
    <property type="entry name" value="GS/SS"/>
</dbReference>
<sequence>MIAYFEIECPHTAPEDVVLLVGSHAVIGNWDIHRAVRLETSPQRFPWWFTAAPLTIDAAEVEFQFAIVDSDFSRPVRWESVPFPRRVKRAPQRKDGLIMEVVFRASWDDAKSTVTLRPSMVAVRPRAGYPVPPDETSRARALGQTERSRSRAEPRDAQTRREGGQDELLGWQIEDPTLVQMEGTGKRQGPAGQSMAGPYDRRGAYSGPAQALSALQTASTGGSSSSRAVGPCGAGKGQANPKGLGKSESPWADRPMQTDPVMGGSSRFEQGGDGSYGGRGVLPDQQLEEPPPAAPLGAFRGGEVVRGGHAQSEVQQQRAPIAESQATFSSASTAATTSQIHRSSLPDGMASQQATLSSSTSLPRKRESSLDAIRGAVIRTFKDLTGFNAEVTEEPASICANTASGPVAAKLSDTSTLTNPPIRGDATEDVQVSAERTTAGTNLIESKGRSDGQASPSLGKREVVTVINQAGSRDIRKSISGPTQKVIVRGNTSPGVLRRSSPSIEGQTGISKTKPIESVGRHSASQRELVRRPNRQSPDSAQQSSGTEGSGRRRRDAKQPGPGTSLSKSPAGSPGTPGSQGSAAKPRVRVPVRRTPVDTTTVRQTNRASDGASSPAVDVVFENFVETNPTASSSSRSSPSVEFGRSGRQIESVGRHSVHFRDAPGRRQARQSNDTQSSEGPVASRVVSRPEGKPVKSIEGSPRHGKAAAPHTSGSPCQAGTANSNAQVSRSSEGVQGAEATPANVKHLTALACDENLKGCHATILEDAAHCGSFGDEAPCPTEGPVCFGSERVACAPVVCVGTAGLKHPGYREYARDSCESQVIGYHKAVDQAIRQDGPSREEEPMFRSSDVGKSFWAEASNSELENCDLPVVLVCSELSPWSNSGGMGRISASLSQQIALRGHRTMSVAPMYTRPPPEDGFMYIGSAWIRLDQRDQEVRCMHKFISFGNGKGCDYVLLDHGCYQHRPHGLYCDYRTGQDYGDNLYRFAMLSLAALEIPLRLSFGGAPYGQRVIFFSSDWQAGLLPVYLAHRYRRTGVYREARSIHIIHNLGYQGTFSRAGSNAHSLLGLGELATLDLNKDADLNLCKGAILCADRVLTVSPSYAAEVLTPEGGFGLDDILSQKYNMHRFHGIRNAIDDEWDPGMDAHIARKYGLDNFISARRECKAALQKKLGLVITPNAVVFGFVGRLTWQKGVDVLTRALSWLLGNGLQGFPGRAQVVLMGEGEQQYQHLVHDLEMRHRGAVCGYTGFDPILEHQMMAGCDFILMPSRYEPCGLPQMAAALYGAVVIATATGGLKDCVKGIEEQDATGFLIHPPVTEFGVRQALREASALYFHNPGRFQQLQRNAMSRSFRWGPSLDEYEHQIRLAVVSPPQKQ</sequence>
<organism evidence="10 11">
    <name type="scientific">Durusdinium trenchii</name>
    <dbReference type="NCBI Taxonomy" id="1381693"/>
    <lineage>
        <taxon>Eukaryota</taxon>
        <taxon>Sar</taxon>
        <taxon>Alveolata</taxon>
        <taxon>Dinophyceae</taxon>
        <taxon>Suessiales</taxon>
        <taxon>Symbiodiniaceae</taxon>
        <taxon>Durusdinium</taxon>
    </lineage>
</organism>
<feature type="compositionally biased region" description="Polar residues" evidence="8">
    <location>
        <begin position="562"/>
        <end position="582"/>
    </location>
</feature>
<evidence type="ECO:0000256" key="8">
    <source>
        <dbReference type="SAM" id="MobiDB-lite"/>
    </source>
</evidence>
<keyword evidence="7" id="KW-0934">Plastid</keyword>
<accession>A0ABP0LBN0</accession>
<feature type="compositionally biased region" description="Polar residues" evidence="8">
    <location>
        <begin position="434"/>
        <end position="444"/>
    </location>
</feature>
<feature type="region of interest" description="Disordered" evidence="8">
    <location>
        <begin position="411"/>
        <end position="460"/>
    </location>
</feature>
<name>A0ABP0LBN0_9DINO</name>
<feature type="compositionally biased region" description="Polar residues" evidence="8">
    <location>
        <begin position="490"/>
        <end position="511"/>
    </location>
</feature>
<feature type="region of interest" description="Disordered" evidence="8">
    <location>
        <begin position="475"/>
        <end position="614"/>
    </location>
</feature>
<proteinExistence type="inferred from homology"/>
<keyword evidence="7" id="KW-0035">Amyloplast</keyword>
<dbReference type="EMBL" id="CAXAMM010015313">
    <property type="protein sequence ID" value="CAK9036018.1"/>
    <property type="molecule type" value="Genomic_DNA"/>
</dbReference>
<dbReference type="PANTHER" id="PTHR45825">
    <property type="entry name" value="GRANULE-BOUND STARCH SYNTHASE 1, CHLOROPLASTIC/AMYLOPLASTIC"/>
    <property type="match status" value="1"/>
</dbReference>
<feature type="region of interest" description="Disordered" evidence="8">
    <location>
        <begin position="125"/>
        <end position="170"/>
    </location>
</feature>
<dbReference type="SUPFAM" id="SSF49452">
    <property type="entry name" value="Starch-binding domain-like"/>
    <property type="match status" value="1"/>
</dbReference>
<comment type="subcellular location">
    <subcellularLocation>
        <location evidence="2">Plastid</location>
        <location evidence="2">Amyloplast</location>
    </subcellularLocation>
</comment>
<dbReference type="InterPro" id="IPR013534">
    <property type="entry name" value="Starch_synth_cat_dom"/>
</dbReference>
<evidence type="ECO:0000256" key="7">
    <source>
        <dbReference type="ARBA" id="ARBA00023234"/>
    </source>
</evidence>
<dbReference type="Pfam" id="PF00534">
    <property type="entry name" value="Glycos_transf_1"/>
    <property type="match status" value="1"/>
</dbReference>
<dbReference type="InterPro" id="IPR001296">
    <property type="entry name" value="Glyco_trans_1"/>
</dbReference>
<dbReference type="NCBIfam" id="TIGR02095">
    <property type="entry name" value="glgA"/>
    <property type="match status" value="1"/>
</dbReference>
<dbReference type="Gene3D" id="2.60.40.10">
    <property type="entry name" value="Immunoglobulins"/>
    <property type="match status" value="1"/>
</dbReference>
<keyword evidence="11" id="KW-1185">Reference proteome</keyword>
<comment type="catalytic activity">
    <reaction evidence="1">
        <text>[(1-&gt;4)-alpha-D-glucosyl](n) + ADP-alpha-D-glucose = [(1-&gt;4)-alpha-D-glucosyl](n+1) + ADP + H(+)</text>
        <dbReference type="Rhea" id="RHEA:18189"/>
        <dbReference type="Rhea" id="RHEA-COMP:9584"/>
        <dbReference type="Rhea" id="RHEA-COMP:9587"/>
        <dbReference type="ChEBI" id="CHEBI:15378"/>
        <dbReference type="ChEBI" id="CHEBI:15444"/>
        <dbReference type="ChEBI" id="CHEBI:57498"/>
        <dbReference type="ChEBI" id="CHEBI:456216"/>
        <dbReference type="EC" id="2.4.1.21"/>
    </reaction>
</comment>
<dbReference type="InterPro" id="IPR002044">
    <property type="entry name" value="CBM20"/>
</dbReference>
<comment type="caution">
    <text evidence="10">The sequence shown here is derived from an EMBL/GenBank/DDBJ whole genome shotgun (WGS) entry which is preliminary data.</text>
</comment>